<keyword evidence="3" id="KW-0309">Germination</keyword>
<dbReference type="PANTHER" id="PTHR35789:SF1">
    <property type="entry name" value="SPORE GERMINATION PROTEIN B3"/>
    <property type="match status" value="1"/>
</dbReference>
<comment type="subcellular location">
    <subcellularLocation>
        <location evidence="1">Membrane</location>
        <topology evidence="1">Lipid-anchor</topology>
    </subcellularLocation>
</comment>
<feature type="chain" id="PRO_5039235688" evidence="8">
    <location>
        <begin position="21"/>
        <end position="398"/>
    </location>
</feature>
<feature type="domain" description="Spore germination protein N-terminal" evidence="10">
    <location>
        <begin position="23"/>
        <end position="217"/>
    </location>
</feature>
<feature type="domain" description="Spore germination GerAC-like C-terminal" evidence="9">
    <location>
        <begin position="228"/>
        <end position="395"/>
    </location>
</feature>
<keyword evidence="6" id="KW-0564">Palmitate</keyword>
<comment type="similarity">
    <text evidence="2">Belongs to the GerABKC lipoprotein family.</text>
</comment>
<dbReference type="OrthoDB" id="9816067at2"/>
<feature type="signal peptide" evidence="8">
    <location>
        <begin position="1"/>
        <end position="20"/>
    </location>
</feature>
<dbReference type="Proteomes" id="UP000277811">
    <property type="component" value="Unassembled WGS sequence"/>
</dbReference>
<evidence type="ECO:0000259" key="9">
    <source>
        <dbReference type="Pfam" id="PF05504"/>
    </source>
</evidence>
<sequence length="398" mass="44516">MKIRLAALFAVLALSLPVAGCWDRHELQERSFVMAAAIDVAGAAKEKESGAANVEDFPLLEGRRKYRLSLQILELAPPPKGQTREAKSAKTFVIATDGDSLFQMIEDLQGQADRQLYFEHIQSIIISEAAIREGLEPIIDWFHRDAELRWRTKVFITPGRAADILNYKPPSGEAGGMYLAKSAEMYFKDPFIAGSHTDLGYVTERFDQHASLVIPRLDYKPPVLKMGGMAVFKNGRFAGYLDGYATQGGKFLMGIEKSALIVAPCPNHPAYPVTFELFRHDTRLTPHIDGDSIYFTCDIYMMGNLGENQCDGMGDDTSDPAYIRKLEAAFAQEVKKNILYARQAYWQLGLSPPGFQSRLKAHAPATWEKVKDRWDNIFPTIPLILSVNVTIRNLGTHK</sequence>
<evidence type="ECO:0000313" key="12">
    <source>
        <dbReference type="Proteomes" id="UP000277811"/>
    </source>
</evidence>
<dbReference type="Gene3D" id="3.30.300.210">
    <property type="entry name" value="Nutrient germinant receptor protein C, domain 3"/>
    <property type="match status" value="1"/>
</dbReference>
<evidence type="ECO:0000259" key="10">
    <source>
        <dbReference type="Pfam" id="PF25198"/>
    </source>
</evidence>
<dbReference type="GO" id="GO:0016020">
    <property type="term" value="C:membrane"/>
    <property type="evidence" value="ECO:0007669"/>
    <property type="project" value="UniProtKB-SubCell"/>
</dbReference>
<dbReference type="Pfam" id="PF05504">
    <property type="entry name" value="Spore_GerAC"/>
    <property type="match status" value="1"/>
</dbReference>
<evidence type="ECO:0000256" key="8">
    <source>
        <dbReference type="SAM" id="SignalP"/>
    </source>
</evidence>
<dbReference type="InterPro" id="IPR008844">
    <property type="entry name" value="Spore_GerAC-like"/>
</dbReference>
<gene>
    <name evidence="11" type="ORF">LUCI_1628</name>
</gene>
<organism evidence="11 12">
    <name type="scientific">Lucifera butyrica</name>
    <dbReference type="NCBI Taxonomy" id="1351585"/>
    <lineage>
        <taxon>Bacteria</taxon>
        <taxon>Bacillati</taxon>
        <taxon>Bacillota</taxon>
        <taxon>Negativicutes</taxon>
        <taxon>Veillonellales</taxon>
        <taxon>Veillonellaceae</taxon>
        <taxon>Lucifera</taxon>
    </lineage>
</organism>
<dbReference type="InterPro" id="IPR057336">
    <property type="entry name" value="GerAC_N"/>
</dbReference>
<keyword evidence="5" id="KW-0472">Membrane</keyword>
<dbReference type="RefSeq" id="WP_122627347.1">
    <property type="nucleotide sequence ID" value="NZ_UPPP01000063.1"/>
</dbReference>
<dbReference type="NCBIfam" id="TIGR02887">
    <property type="entry name" value="spore_ger_x_C"/>
    <property type="match status" value="1"/>
</dbReference>
<evidence type="ECO:0000256" key="2">
    <source>
        <dbReference type="ARBA" id="ARBA00007886"/>
    </source>
</evidence>
<dbReference type="Pfam" id="PF25198">
    <property type="entry name" value="Spore_GerAC_N"/>
    <property type="match status" value="1"/>
</dbReference>
<keyword evidence="12" id="KW-1185">Reference proteome</keyword>
<dbReference type="PANTHER" id="PTHR35789">
    <property type="entry name" value="SPORE GERMINATION PROTEIN B3"/>
    <property type="match status" value="1"/>
</dbReference>
<dbReference type="EMBL" id="UPPP01000063">
    <property type="protein sequence ID" value="VBB06397.1"/>
    <property type="molecule type" value="Genomic_DNA"/>
</dbReference>
<reference evidence="11 12" key="1">
    <citation type="submission" date="2018-06" db="EMBL/GenBank/DDBJ databases">
        <authorList>
            <person name="Strepis N."/>
        </authorList>
    </citation>
    <scope>NUCLEOTIDE SEQUENCE [LARGE SCALE GENOMIC DNA]</scope>
    <source>
        <strain evidence="11">LUCI</strain>
    </source>
</reference>
<evidence type="ECO:0000256" key="6">
    <source>
        <dbReference type="ARBA" id="ARBA00023139"/>
    </source>
</evidence>
<dbReference type="GO" id="GO:0009847">
    <property type="term" value="P:spore germination"/>
    <property type="evidence" value="ECO:0007669"/>
    <property type="project" value="InterPro"/>
</dbReference>
<keyword evidence="7" id="KW-0449">Lipoprotein</keyword>
<dbReference type="InterPro" id="IPR046953">
    <property type="entry name" value="Spore_GerAC-like_C"/>
</dbReference>
<keyword evidence="4 8" id="KW-0732">Signal</keyword>
<protein>
    <submittedName>
        <fullName evidence="11">Spore germination gerac</fullName>
    </submittedName>
</protein>
<evidence type="ECO:0000256" key="7">
    <source>
        <dbReference type="ARBA" id="ARBA00023288"/>
    </source>
</evidence>
<evidence type="ECO:0000256" key="5">
    <source>
        <dbReference type="ARBA" id="ARBA00023136"/>
    </source>
</evidence>
<evidence type="ECO:0000313" key="11">
    <source>
        <dbReference type="EMBL" id="VBB06397.1"/>
    </source>
</evidence>
<proteinExistence type="inferred from homology"/>
<name>A0A498R6B1_9FIRM</name>
<evidence type="ECO:0000256" key="4">
    <source>
        <dbReference type="ARBA" id="ARBA00022729"/>
    </source>
</evidence>
<accession>A0A498R6B1</accession>
<dbReference type="AlphaFoldDB" id="A0A498R6B1"/>
<dbReference type="InterPro" id="IPR038501">
    <property type="entry name" value="Spore_GerAC_C_sf"/>
</dbReference>
<evidence type="ECO:0000256" key="1">
    <source>
        <dbReference type="ARBA" id="ARBA00004635"/>
    </source>
</evidence>
<evidence type="ECO:0000256" key="3">
    <source>
        <dbReference type="ARBA" id="ARBA00022544"/>
    </source>
</evidence>